<proteinExistence type="predicted"/>
<dbReference type="AlphaFoldDB" id="A0A1S2VRD3"/>
<feature type="transmembrane region" description="Helical" evidence="1">
    <location>
        <begin position="21"/>
        <end position="43"/>
    </location>
</feature>
<organism evidence="2 3">
    <name type="scientific">Arsenicibacter rosenii</name>
    <dbReference type="NCBI Taxonomy" id="1750698"/>
    <lineage>
        <taxon>Bacteria</taxon>
        <taxon>Pseudomonadati</taxon>
        <taxon>Bacteroidota</taxon>
        <taxon>Cytophagia</taxon>
        <taxon>Cytophagales</taxon>
        <taxon>Spirosomataceae</taxon>
        <taxon>Arsenicibacter</taxon>
    </lineage>
</organism>
<keyword evidence="3" id="KW-1185">Reference proteome</keyword>
<evidence type="ECO:0000313" key="3">
    <source>
        <dbReference type="Proteomes" id="UP000181790"/>
    </source>
</evidence>
<comment type="caution">
    <text evidence="2">The sequence shown here is derived from an EMBL/GenBank/DDBJ whole genome shotgun (WGS) entry which is preliminary data.</text>
</comment>
<name>A0A1S2VRD3_9BACT</name>
<dbReference type="EMBL" id="MORL01000001">
    <property type="protein sequence ID" value="OIN60736.1"/>
    <property type="molecule type" value="Genomic_DNA"/>
</dbReference>
<dbReference type="Proteomes" id="UP000181790">
    <property type="component" value="Unassembled WGS sequence"/>
</dbReference>
<accession>A0A1S2VRD3</accession>
<sequence length="136" mass="14952">MKTPNHQYISSKARQRKLYATPVLRIILTGLFIASLMVVYKLSQPGTGTQLYQTISFASLAPILRGSVLFFLAISVFSLIGLACLPPVTTSEEHARQPDDVTVDKELPVTGTSRVLVFRPDLTTAAADQHPELVRK</sequence>
<evidence type="ECO:0000313" key="2">
    <source>
        <dbReference type="EMBL" id="OIN60736.1"/>
    </source>
</evidence>
<keyword evidence="1" id="KW-0472">Membrane</keyword>
<reference evidence="2 3" key="1">
    <citation type="submission" date="2016-10" db="EMBL/GenBank/DDBJ databases">
        <title>Arsenicibacter rosenii gen. nov., sp. nov., an efficient arsenic-methylating bacterium isolated from an arsenic-contaminated paddy soil.</title>
        <authorList>
            <person name="Huang K."/>
        </authorList>
    </citation>
    <scope>NUCLEOTIDE SEQUENCE [LARGE SCALE GENOMIC DNA]</scope>
    <source>
        <strain evidence="2 3">SM-1</strain>
    </source>
</reference>
<keyword evidence="1" id="KW-1133">Transmembrane helix</keyword>
<evidence type="ECO:0000256" key="1">
    <source>
        <dbReference type="SAM" id="Phobius"/>
    </source>
</evidence>
<protein>
    <submittedName>
        <fullName evidence="2">Uncharacterized protein</fullName>
    </submittedName>
</protein>
<keyword evidence="1" id="KW-0812">Transmembrane</keyword>
<gene>
    <name evidence="2" type="ORF">BLX24_01115</name>
</gene>
<feature type="transmembrane region" description="Helical" evidence="1">
    <location>
        <begin position="63"/>
        <end position="85"/>
    </location>
</feature>
<dbReference type="RefSeq" id="WP_071501239.1">
    <property type="nucleotide sequence ID" value="NZ_MORL01000001.1"/>
</dbReference>